<dbReference type="GO" id="GO:0005667">
    <property type="term" value="C:transcription regulator complex"/>
    <property type="evidence" value="ECO:0007669"/>
    <property type="project" value="TreeGrafter"/>
</dbReference>
<name>A0A835Z592_9STRA</name>
<dbReference type="Proteomes" id="UP000664859">
    <property type="component" value="Unassembled WGS sequence"/>
</dbReference>
<sequence length="331" mass="34342">MGGSGGGGDGGRDGGDGGGGGGSSGGSGSGGGGGSGSGGGGGHGGISVGGGSGGGSGGGGAASAAAAANAAAAAAEAAAVYSAEQLPRSDVGDYIEQRVKATQPPGTSRIAVRLITNKQLAMVVPPPIRATFCAAARELPGGIVARDPLPEAIEYTSKVLCLFQEVNGLWVLLFIVYTQEYGADAPLCNRGRAYIAYVDSIAHWQPCSRRSAAYREMLVGYIDWVRLRGFRWVHLWSAPPSKGDSYVLWCRPQHQPPPPPRTQHAWLRQWYHSIAQRCEELGCVRDFINEGIVNAGSNLYDTSFAGIVHPYQLSELPVSPPLFQGDYWPGE</sequence>
<dbReference type="GO" id="GO:0004402">
    <property type="term" value="F:histone acetyltransferase activity"/>
    <property type="evidence" value="ECO:0007669"/>
    <property type="project" value="InterPro"/>
</dbReference>
<dbReference type="EC" id="2.3.1.48" evidence="2"/>
<evidence type="ECO:0000256" key="3">
    <source>
        <dbReference type="ARBA" id="ARBA00022679"/>
    </source>
</evidence>
<feature type="non-terminal residue" evidence="11">
    <location>
        <position position="331"/>
    </location>
</feature>
<dbReference type="Pfam" id="PF08214">
    <property type="entry name" value="HAT_KAT11"/>
    <property type="match status" value="1"/>
</dbReference>
<accession>A0A835Z592</accession>
<evidence type="ECO:0000313" key="12">
    <source>
        <dbReference type="Proteomes" id="UP000664859"/>
    </source>
</evidence>
<feature type="domain" description="CBP/p300-type HAT" evidence="10">
    <location>
        <begin position="80"/>
        <end position="331"/>
    </location>
</feature>
<dbReference type="PANTHER" id="PTHR13808">
    <property type="entry name" value="CBP/P300-RELATED"/>
    <property type="match status" value="1"/>
</dbReference>
<comment type="catalytic activity">
    <reaction evidence="8">
        <text>L-lysyl-[protein] + acetyl-CoA = N(6)-acetyl-L-lysyl-[protein] + CoA + H(+)</text>
        <dbReference type="Rhea" id="RHEA:45948"/>
        <dbReference type="Rhea" id="RHEA-COMP:9752"/>
        <dbReference type="Rhea" id="RHEA-COMP:10731"/>
        <dbReference type="ChEBI" id="CHEBI:15378"/>
        <dbReference type="ChEBI" id="CHEBI:29969"/>
        <dbReference type="ChEBI" id="CHEBI:57287"/>
        <dbReference type="ChEBI" id="CHEBI:57288"/>
        <dbReference type="ChEBI" id="CHEBI:61930"/>
        <dbReference type="EC" id="2.3.1.48"/>
    </reaction>
</comment>
<dbReference type="InterPro" id="IPR013178">
    <property type="entry name" value="Histone_AcTrfase_Rtt109/CBP"/>
</dbReference>
<proteinExistence type="predicted"/>
<evidence type="ECO:0000259" key="10">
    <source>
        <dbReference type="PROSITE" id="PS51727"/>
    </source>
</evidence>
<evidence type="ECO:0000256" key="8">
    <source>
        <dbReference type="ARBA" id="ARBA00048017"/>
    </source>
</evidence>
<comment type="subcellular location">
    <subcellularLocation>
        <location evidence="1">Nucleus</location>
    </subcellularLocation>
</comment>
<dbReference type="InterPro" id="IPR031162">
    <property type="entry name" value="CBP_P300_HAT"/>
</dbReference>
<organism evidence="11 12">
    <name type="scientific">Tribonema minus</name>
    <dbReference type="NCBI Taxonomy" id="303371"/>
    <lineage>
        <taxon>Eukaryota</taxon>
        <taxon>Sar</taxon>
        <taxon>Stramenopiles</taxon>
        <taxon>Ochrophyta</taxon>
        <taxon>PX clade</taxon>
        <taxon>Xanthophyceae</taxon>
        <taxon>Tribonematales</taxon>
        <taxon>Tribonemataceae</taxon>
        <taxon>Tribonema</taxon>
    </lineage>
</organism>
<evidence type="ECO:0000313" key="11">
    <source>
        <dbReference type="EMBL" id="KAG5187245.1"/>
    </source>
</evidence>
<dbReference type="AlphaFoldDB" id="A0A835Z592"/>
<dbReference type="PANTHER" id="PTHR13808:SF1">
    <property type="entry name" value="HISTONE ACETYLTRANSFERASE"/>
    <property type="match status" value="1"/>
</dbReference>
<dbReference type="GO" id="GO:0000123">
    <property type="term" value="C:histone acetyltransferase complex"/>
    <property type="evidence" value="ECO:0007669"/>
    <property type="project" value="TreeGrafter"/>
</dbReference>
<dbReference type="PROSITE" id="PS51727">
    <property type="entry name" value="CBP_P300_HAT"/>
    <property type="match status" value="1"/>
</dbReference>
<keyword evidence="3" id="KW-0808">Transferase</keyword>
<dbReference type="OrthoDB" id="899at2759"/>
<feature type="region of interest" description="Disordered" evidence="9">
    <location>
        <begin position="1"/>
        <end position="61"/>
    </location>
</feature>
<dbReference type="GO" id="GO:0005634">
    <property type="term" value="C:nucleus"/>
    <property type="evidence" value="ECO:0007669"/>
    <property type="project" value="UniProtKB-SubCell"/>
</dbReference>
<protein>
    <recommendedName>
        <fullName evidence="2">histone acetyltransferase</fullName>
        <ecNumber evidence="2">2.3.1.48</ecNumber>
    </recommendedName>
</protein>
<dbReference type="SMART" id="SM01250">
    <property type="entry name" value="KAT11"/>
    <property type="match status" value="1"/>
</dbReference>
<dbReference type="EMBL" id="JAFCMP010000090">
    <property type="protein sequence ID" value="KAG5187245.1"/>
    <property type="molecule type" value="Genomic_DNA"/>
</dbReference>
<keyword evidence="5" id="KW-0805">Transcription regulation</keyword>
<evidence type="ECO:0000256" key="4">
    <source>
        <dbReference type="ARBA" id="ARBA00022853"/>
    </source>
</evidence>
<reference evidence="11" key="1">
    <citation type="submission" date="2021-02" db="EMBL/GenBank/DDBJ databases">
        <title>First Annotated Genome of the Yellow-green Alga Tribonema minus.</title>
        <authorList>
            <person name="Mahan K.M."/>
        </authorList>
    </citation>
    <scope>NUCLEOTIDE SEQUENCE</scope>
    <source>
        <strain evidence="11">UTEX B ZZ1240</strain>
    </source>
</reference>
<evidence type="ECO:0000256" key="7">
    <source>
        <dbReference type="ARBA" id="ARBA00023242"/>
    </source>
</evidence>
<gene>
    <name evidence="11" type="ORF">JKP88DRAFT_161806</name>
</gene>
<dbReference type="GO" id="GO:0003713">
    <property type="term" value="F:transcription coactivator activity"/>
    <property type="evidence" value="ECO:0007669"/>
    <property type="project" value="TreeGrafter"/>
</dbReference>
<evidence type="ECO:0000256" key="5">
    <source>
        <dbReference type="ARBA" id="ARBA00023015"/>
    </source>
</evidence>
<keyword evidence="12" id="KW-1185">Reference proteome</keyword>
<keyword evidence="7" id="KW-0539">Nucleus</keyword>
<keyword evidence="4" id="KW-0156">Chromatin regulator</keyword>
<dbReference type="GO" id="GO:0031490">
    <property type="term" value="F:chromatin DNA binding"/>
    <property type="evidence" value="ECO:0007669"/>
    <property type="project" value="TreeGrafter"/>
</dbReference>
<feature type="compositionally biased region" description="Gly residues" evidence="9">
    <location>
        <begin position="16"/>
        <end position="61"/>
    </location>
</feature>
<evidence type="ECO:0000256" key="2">
    <source>
        <dbReference type="ARBA" id="ARBA00013184"/>
    </source>
</evidence>
<evidence type="ECO:0000256" key="9">
    <source>
        <dbReference type="SAM" id="MobiDB-lite"/>
    </source>
</evidence>
<comment type="caution">
    <text evidence="11">The sequence shown here is derived from an EMBL/GenBank/DDBJ whole genome shotgun (WGS) entry which is preliminary data.</text>
</comment>
<dbReference type="GO" id="GO:0045944">
    <property type="term" value="P:positive regulation of transcription by RNA polymerase II"/>
    <property type="evidence" value="ECO:0007669"/>
    <property type="project" value="TreeGrafter"/>
</dbReference>
<evidence type="ECO:0000256" key="1">
    <source>
        <dbReference type="ARBA" id="ARBA00004123"/>
    </source>
</evidence>
<evidence type="ECO:0000256" key="6">
    <source>
        <dbReference type="ARBA" id="ARBA00023163"/>
    </source>
</evidence>
<keyword evidence="6" id="KW-0804">Transcription</keyword>